<reference evidence="3" key="1">
    <citation type="submission" date="2016-10" db="EMBL/GenBank/DDBJ databases">
        <authorList>
            <person name="Varghese N."/>
            <person name="Submissions S."/>
        </authorList>
    </citation>
    <scope>NUCLEOTIDE SEQUENCE [LARGE SCALE GENOMIC DNA]</scope>
    <source>
        <strain evidence="3">DSM 17072</strain>
    </source>
</reference>
<gene>
    <name evidence="2" type="ORF">SAMN05421664_0564</name>
</gene>
<sequence>MKFRTEVDIKASERKINVEDKIFSIGSCFASEMSDLFQQGQLQSVNNPFGTIFNPFSISNAIRRLHDAEYYEEEELITFNDEFISLDHHSSFDTRYIHQTLNKINAKLEEGNSFLQDSNWVIITYGSSFIYEFIPKQKRVANCHKIPQKFFEKRLLTHQELTDSIYNTILNVKDICKDDVQILFTVSPVRHTKDGMVENQLSKSKLITAVHEVISGLENCHYLPVYEILMDDLRDYRFYKDDLIHPNSQAVNYIFEKFGEAYFSDEAKDFIKENFKINKALEHKTNDEKDPKYIEFKEKLNERIEEQRQKVKHKIFNSYQL</sequence>
<evidence type="ECO:0000259" key="1">
    <source>
        <dbReference type="Pfam" id="PF08885"/>
    </source>
</evidence>
<accession>A0A1H0Y910</accession>
<dbReference type="Pfam" id="PF08885">
    <property type="entry name" value="GSCFA"/>
    <property type="match status" value="1"/>
</dbReference>
<evidence type="ECO:0000313" key="3">
    <source>
        <dbReference type="Proteomes" id="UP000199627"/>
    </source>
</evidence>
<dbReference type="AlphaFoldDB" id="A0A1H0Y910"/>
<organism evidence="2 3">
    <name type="scientific">Chryseobacterium soldanellicola</name>
    <dbReference type="NCBI Taxonomy" id="311333"/>
    <lineage>
        <taxon>Bacteria</taxon>
        <taxon>Pseudomonadati</taxon>
        <taxon>Bacteroidota</taxon>
        <taxon>Flavobacteriia</taxon>
        <taxon>Flavobacteriales</taxon>
        <taxon>Weeksellaceae</taxon>
        <taxon>Chryseobacterium group</taxon>
        <taxon>Chryseobacterium</taxon>
    </lineage>
</organism>
<dbReference type="SUPFAM" id="SSF52266">
    <property type="entry name" value="SGNH hydrolase"/>
    <property type="match status" value="1"/>
</dbReference>
<name>A0A1H0Y910_9FLAO</name>
<evidence type="ECO:0000313" key="2">
    <source>
        <dbReference type="EMBL" id="SDQ11551.1"/>
    </source>
</evidence>
<dbReference type="Proteomes" id="UP000199627">
    <property type="component" value="Unassembled WGS sequence"/>
</dbReference>
<keyword evidence="3" id="KW-1185">Reference proteome</keyword>
<protein>
    <submittedName>
        <fullName evidence="2">GSCFA family protein</fullName>
    </submittedName>
</protein>
<dbReference type="STRING" id="311333.SAMN05421664_0564"/>
<dbReference type="OrthoDB" id="9807687at2"/>
<dbReference type="EMBL" id="FNKL01000001">
    <property type="protein sequence ID" value="SDQ11551.1"/>
    <property type="molecule type" value="Genomic_DNA"/>
</dbReference>
<dbReference type="RefSeq" id="WP_089753420.1">
    <property type="nucleotide sequence ID" value="NZ_FNKL01000001.1"/>
</dbReference>
<proteinExistence type="predicted"/>
<dbReference type="InterPro" id="IPR014982">
    <property type="entry name" value="GSCFA"/>
</dbReference>
<feature type="domain" description="GSCFA" evidence="1">
    <location>
        <begin position="21"/>
        <end position="258"/>
    </location>
</feature>